<reference evidence="18 19" key="2">
    <citation type="submission" date="2018-11" db="EMBL/GenBank/DDBJ databases">
        <authorList>
            <consortium name="Pathogen Informatics"/>
        </authorList>
    </citation>
    <scope>NUCLEOTIDE SEQUENCE [LARGE SCALE GENOMIC DNA]</scope>
</reference>
<proteinExistence type="inferred from homology"/>
<keyword evidence="12" id="KW-0325">Glycoprotein</keyword>
<evidence type="ECO:0000256" key="13">
    <source>
        <dbReference type="PROSITE-ProRule" id="PRU00803"/>
    </source>
</evidence>
<accession>A0A0M3K4F6</accession>
<evidence type="ECO:0000256" key="10">
    <source>
        <dbReference type="ARBA" id="ARBA00023157"/>
    </source>
</evidence>
<keyword evidence="19" id="KW-1185">Reference proteome</keyword>
<evidence type="ECO:0000256" key="8">
    <source>
        <dbReference type="ARBA" id="ARBA00023037"/>
    </source>
</evidence>
<keyword evidence="6 14" id="KW-0130">Cell adhesion</keyword>
<evidence type="ECO:0000256" key="1">
    <source>
        <dbReference type="ARBA" id="ARBA00004479"/>
    </source>
</evidence>
<keyword evidence="10" id="KW-1015">Disulfide bond</keyword>
<dbReference type="SUPFAM" id="SSF69179">
    <property type="entry name" value="Integrin domains"/>
    <property type="match status" value="3"/>
</dbReference>
<dbReference type="GO" id="GO:0048513">
    <property type="term" value="P:animal organ development"/>
    <property type="evidence" value="ECO:0007669"/>
    <property type="project" value="UniProtKB-ARBA"/>
</dbReference>
<feature type="repeat" description="FG-GAP" evidence="13">
    <location>
        <begin position="143"/>
        <end position="199"/>
    </location>
</feature>
<dbReference type="Gene3D" id="2.60.40.1460">
    <property type="entry name" value="Integrin domains. Chain A, domain 2"/>
    <property type="match status" value="1"/>
</dbReference>
<dbReference type="InterPro" id="IPR048286">
    <property type="entry name" value="Integrin_alpha_Ig-like_3"/>
</dbReference>
<evidence type="ECO:0000313" key="18">
    <source>
        <dbReference type="EMBL" id="VDK54636.1"/>
    </source>
</evidence>
<dbReference type="Pfam" id="PF20806">
    <property type="entry name" value="Integrin_A_Ig_3"/>
    <property type="match status" value="1"/>
</dbReference>
<dbReference type="FunFam" id="1.20.5.930:FF:000001">
    <property type="entry name" value="Integrin subunit alpha V"/>
    <property type="match status" value="1"/>
</dbReference>
<dbReference type="SMART" id="SM00191">
    <property type="entry name" value="Int_alpha"/>
    <property type="match status" value="5"/>
</dbReference>
<evidence type="ECO:0000259" key="17">
    <source>
        <dbReference type="Pfam" id="PF20806"/>
    </source>
</evidence>
<dbReference type="InterPro" id="IPR018184">
    <property type="entry name" value="Integrin_alpha_C_CS"/>
</dbReference>
<feature type="domain" description="Integrin alpha second immunoglobulin-like" evidence="16">
    <location>
        <begin position="480"/>
        <end position="630"/>
    </location>
</feature>
<protein>
    <submittedName>
        <fullName evidence="20">Integrin alpha pat-2 (inferred by orthology to a C. elegans protein)</fullName>
    </submittedName>
</protein>
<evidence type="ECO:0000259" key="16">
    <source>
        <dbReference type="Pfam" id="PF20805"/>
    </source>
</evidence>
<dbReference type="PANTHER" id="PTHR23220:SF133">
    <property type="entry name" value="INTEGRIN ALPHA-PS2"/>
    <property type="match status" value="1"/>
</dbReference>
<evidence type="ECO:0000256" key="5">
    <source>
        <dbReference type="ARBA" id="ARBA00022737"/>
    </source>
</evidence>
<dbReference type="PROSITE" id="PS51470">
    <property type="entry name" value="FG_GAP"/>
    <property type="match status" value="4"/>
</dbReference>
<evidence type="ECO:0000256" key="4">
    <source>
        <dbReference type="ARBA" id="ARBA00022729"/>
    </source>
</evidence>
<dbReference type="GO" id="GO:0007160">
    <property type="term" value="P:cell-matrix adhesion"/>
    <property type="evidence" value="ECO:0007669"/>
    <property type="project" value="TreeGrafter"/>
</dbReference>
<evidence type="ECO:0000259" key="15">
    <source>
        <dbReference type="Pfam" id="PF08441"/>
    </source>
</evidence>
<dbReference type="GO" id="GO:0033627">
    <property type="term" value="P:cell adhesion mediated by integrin"/>
    <property type="evidence" value="ECO:0007669"/>
    <property type="project" value="TreeGrafter"/>
</dbReference>
<dbReference type="Pfam" id="PF20805">
    <property type="entry name" value="Integrin_A_Ig_2"/>
    <property type="match status" value="1"/>
</dbReference>
<dbReference type="InterPro" id="IPR000413">
    <property type="entry name" value="Integrin_alpha"/>
</dbReference>
<dbReference type="InterPro" id="IPR032695">
    <property type="entry name" value="Integrin_dom_sf"/>
</dbReference>
<name>A0A0M3K4F6_ANISI</name>
<evidence type="ECO:0000313" key="19">
    <source>
        <dbReference type="Proteomes" id="UP000267096"/>
    </source>
</evidence>
<dbReference type="Pfam" id="PF00357">
    <property type="entry name" value="Integrin_alpha"/>
    <property type="match status" value="1"/>
</dbReference>
<dbReference type="GO" id="GO:0008305">
    <property type="term" value="C:integrin complex"/>
    <property type="evidence" value="ECO:0007669"/>
    <property type="project" value="InterPro"/>
</dbReference>
<dbReference type="OrthoDB" id="5317514at2759"/>
<dbReference type="GO" id="GO:0007229">
    <property type="term" value="P:integrin-mediated signaling pathway"/>
    <property type="evidence" value="ECO:0007669"/>
    <property type="project" value="UniProtKB-KW"/>
</dbReference>
<evidence type="ECO:0000256" key="7">
    <source>
        <dbReference type="ARBA" id="ARBA00022989"/>
    </source>
</evidence>
<dbReference type="PROSITE" id="PS00242">
    <property type="entry name" value="INTEGRIN_ALPHA"/>
    <property type="match status" value="1"/>
</dbReference>
<dbReference type="AlphaFoldDB" id="A0A0M3K4F6"/>
<dbReference type="InterPro" id="IPR013649">
    <property type="entry name" value="Integrin_alpha_Ig-like_1"/>
</dbReference>
<sequence>MAELIQACAPHYKYFFSKFEVIEPVGTCFYATEGFERIEEFASCRQEPARHGHHRFGYGMCGFSAAIPDDGNKRLFIGAPGAYYWQGTIFSQNISNQRDRPNTRDGPASHDNYNLGYAIAVGDFDGDGNDDIVYIFTSSLEPLRNLTDHSAQRGQYFGASVAVSDLNGDGLDDIIVGSPFYTDYVTVKDVKTQEQKPRYEVGKVMVFFQSAAHDFPKWESIVGHSEWSRFGFSLAAVGDLNQDGYNDFIVGAPYDGVNAEGVVYVYHGSNDGVRTQFTQKLEASKISASLRGFGYSLAGGGKDVDQNQYPDIAVGAHLSSHALVFKTKPVITVTGSISTAKHSINLDQKTCPTEFGYMACDQLKLCVQYEGKGQSPNDIELKVIINVDSKKTISPRAFFRRRDLAQKRNVKVSKKSLSKEQPNLIEQTLHIRRRERFCDDYDIYVSERSSGISLSGNLEPAIDNTVPLTFVHELSIDKNCGADNECIPDLQLHAISNREKFTIGSTEQSLLLNVSVMNRGEDSYESQFFILLPPGFEYGGIENYSAKQPLSCSPQTKDTKQSAKEEEEYKFVCDIGNPLPSNAHIEFGFRLSATGIDTSKEEIVVKMFVNSTNAENEETRTDNALTLHIPLEMKAQLSLVGRSTPEQLDYSIRNTLPISKALFDSDIGPVVSHLYQVINRGPSAISSATLDIIWPSFAGNGQHLLYLIDNVQVNDASKVKCRVRQNRNVNPESLTISNEHIPTPSAIIFDESYDENGDEHVHDQYEDLKRRRHKRDASPQNEHDYDKTRMAVTSKNEMKNAVRLAKASSSAIEYKGYLSRATLDCNYNNCTHIECDIGYLHEDEFILVEVYSRLVLNTLVTNNILEADISSIGIAKITSLSNAPSSKYNPPAQLTAVTTDVNPTDPEQSQRGVPWWLYLLAILIGLVILALLILCLWRCGFFKRNRPPTEQATYKKGLKGTDDMYADSKVRYAHPYMYSEQRHGVKV</sequence>
<dbReference type="SUPFAM" id="SSF69318">
    <property type="entry name" value="Integrin alpha N-terminal domain"/>
    <property type="match status" value="1"/>
</dbReference>
<dbReference type="Pfam" id="PF01839">
    <property type="entry name" value="FG-GAP"/>
    <property type="match status" value="2"/>
</dbReference>
<feature type="domain" description="Integrin alpha third immunoglobulin-like" evidence="17">
    <location>
        <begin position="637"/>
        <end position="903"/>
    </location>
</feature>
<dbReference type="GO" id="GO:0005178">
    <property type="term" value="F:integrin binding"/>
    <property type="evidence" value="ECO:0007669"/>
    <property type="project" value="TreeGrafter"/>
</dbReference>
<evidence type="ECO:0000256" key="14">
    <source>
        <dbReference type="RuleBase" id="RU003762"/>
    </source>
</evidence>
<dbReference type="InterPro" id="IPR028994">
    <property type="entry name" value="Integrin_alpha_N"/>
</dbReference>
<keyword evidence="8 14" id="KW-0401">Integrin</keyword>
<feature type="transmembrane region" description="Helical" evidence="14">
    <location>
        <begin position="915"/>
        <end position="937"/>
    </location>
</feature>
<dbReference type="Gene3D" id="2.60.40.1510">
    <property type="entry name" value="ntegrin, alpha v. Chain A, domain 3"/>
    <property type="match status" value="1"/>
</dbReference>
<dbReference type="Proteomes" id="UP000267096">
    <property type="component" value="Unassembled WGS sequence"/>
</dbReference>
<dbReference type="InterPro" id="IPR013517">
    <property type="entry name" value="FG-GAP"/>
</dbReference>
<keyword evidence="3 14" id="KW-0812">Transmembrane</keyword>
<dbReference type="InterPro" id="IPR013519">
    <property type="entry name" value="Int_alpha_beta-p"/>
</dbReference>
<feature type="repeat" description="FG-GAP" evidence="13">
    <location>
        <begin position="47"/>
        <end position="101"/>
    </location>
</feature>
<organism evidence="20">
    <name type="scientific">Anisakis simplex</name>
    <name type="common">Herring worm</name>
    <dbReference type="NCBI Taxonomy" id="6269"/>
    <lineage>
        <taxon>Eukaryota</taxon>
        <taxon>Metazoa</taxon>
        <taxon>Ecdysozoa</taxon>
        <taxon>Nematoda</taxon>
        <taxon>Chromadorea</taxon>
        <taxon>Rhabditida</taxon>
        <taxon>Spirurina</taxon>
        <taxon>Ascaridomorpha</taxon>
        <taxon>Ascaridoidea</taxon>
        <taxon>Anisakidae</taxon>
        <taxon>Anisakis</taxon>
        <taxon>Anisakis simplex complex</taxon>
    </lineage>
</organism>
<keyword evidence="4" id="KW-0732">Signal</keyword>
<keyword evidence="5" id="KW-0677">Repeat</keyword>
<keyword evidence="11 14" id="KW-0675">Receptor</keyword>
<dbReference type="Gene3D" id="2.60.40.1530">
    <property type="entry name" value="ntegrin, alpha v. Chain A, domain 4"/>
    <property type="match status" value="1"/>
</dbReference>
<dbReference type="GO" id="GO:0098609">
    <property type="term" value="P:cell-cell adhesion"/>
    <property type="evidence" value="ECO:0007669"/>
    <property type="project" value="TreeGrafter"/>
</dbReference>
<evidence type="ECO:0000256" key="3">
    <source>
        <dbReference type="ARBA" id="ARBA00022692"/>
    </source>
</evidence>
<gene>
    <name evidence="18" type="ORF">ASIM_LOCUS15254</name>
</gene>
<dbReference type="PRINTS" id="PR01185">
    <property type="entry name" value="INTEGRINA"/>
</dbReference>
<evidence type="ECO:0000256" key="2">
    <source>
        <dbReference type="ARBA" id="ARBA00008054"/>
    </source>
</evidence>
<feature type="repeat" description="FG-GAP" evidence="13">
    <location>
        <begin position="217"/>
        <end position="275"/>
    </location>
</feature>
<evidence type="ECO:0000256" key="11">
    <source>
        <dbReference type="ARBA" id="ARBA00023170"/>
    </source>
</evidence>
<feature type="repeat" description="FG-GAP" evidence="13">
    <location>
        <begin position="279"/>
        <end position="342"/>
    </location>
</feature>
<evidence type="ECO:0000256" key="9">
    <source>
        <dbReference type="ARBA" id="ARBA00023136"/>
    </source>
</evidence>
<dbReference type="Pfam" id="PF08441">
    <property type="entry name" value="Integrin_A_Ig_1"/>
    <property type="match status" value="1"/>
</dbReference>
<reference evidence="20" key="1">
    <citation type="submission" date="2017-02" db="UniProtKB">
        <authorList>
            <consortium name="WormBaseParasite"/>
        </authorList>
    </citation>
    <scope>IDENTIFICATION</scope>
</reference>
<comment type="subcellular location">
    <subcellularLocation>
        <location evidence="1 14">Membrane</location>
        <topology evidence="1 14">Single-pass type I membrane protein</topology>
    </subcellularLocation>
</comment>
<dbReference type="Gene3D" id="2.130.10.130">
    <property type="entry name" value="Integrin alpha, N-terminal"/>
    <property type="match status" value="1"/>
</dbReference>
<evidence type="ECO:0000313" key="20">
    <source>
        <dbReference type="WBParaSite" id="ASIM_0001584701-mRNA-1"/>
    </source>
</evidence>
<dbReference type="PANTHER" id="PTHR23220">
    <property type="entry name" value="INTEGRIN ALPHA"/>
    <property type="match status" value="1"/>
</dbReference>
<dbReference type="WBParaSite" id="ASIM_0001584701-mRNA-1">
    <property type="protein sequence ID" value="ASIM_0001584701-mRNA-1"/>
    <property type="gene ID" value="ASIM_0001584701"/>
</dbReference>
<comment type="similarity">
    <text evidence="2 14">Belongs to the integrin alpha chain family.</text>
</comment>
<feature type="domain" description="Integrin alpha first immunoglubulin-like" evidence="15">
    <location>
        <begin position="327"/>
        <end position="447"/>
    </location>
</feature>
<dbReference type="GO" id="GO:0009897">
    <property type="term" value="C:external side of plasma membrane"/>
    <property type="evidence" value="ECO:0007669"/>
    <property type="project" value="TreeGrafter"/>
</dbReference>
<evidence type="ECO:0000256" key="12">
    <source>
        <dbReference type="ARBA" id="ARBA00023180"/>
    </source>
</evidence>
<evidence type="ECO:0000256" key="6">
    <source>
        <dbReference type="ARBA" id="ARBA00022889"/>
    </source>
</evidence>
<keyword evidence="7 14" id="KW-1133">Transmembrane helix</keyword>
<keyword evidence="9 14" id="KW-0472">Membrane</keyword>
<dbReference type="Gene3D" id="1.20.5.930">
    <property type="entry name" value="Bicelle-embedded integrin alpha(iib) transmembrane segment"/>
    <property type="match status" value="1"/>
</dbReference>
<dbReference type="InterPro" id="IPR048285">
    <property type="entry name" value="Integrin_alpha_Ig-like_2"/>
</dbReference>
<dbReference type="EMBL" id="UYRR01032210">
    <property type="protein sequence ID" value="VDK54636.1"/>
    <property type="molecule type" value="Genomic_DNA"/>
</dbReference>